<dbReference type="InterPro" id="IPR001611">
    <property type="entry name" value="Leu-rich_rpt"/>
</dbReference>
<keyword evidence="14" id="KW-0418">Kinase</keyword>
<dbReference type="InterPro" id="IPR011009">
    <property type="entry name" value="Kinase-like_dom_sf"/>
</dbReference>
<evidence type="ECO:0000256" key="6">
    <source>
        <dbReference type="ARBA" id="ARBA00022737"/>
    </source>
</evidence>
<keyword evidence="11" id="KW-0547">Nucleotide-binding</keyword>
<dbReference type="EMBL" id="CACSLK010030184">
    <property type="protein sequence ID" value="CAA0836184.1"/>
    <property type="molecule type" value="Genomic_DNA"/>
</dbReference>
<evidence type="ECO:0000313" key="15">
    <source>
        <dbReference type="Proteomes" id="UP001153555"/>
    </source>
</evidence>
<evidence type="ECO:0000313" key="14">
    <source>
        <dbReference type="EMBL" id="CAA0836184.1"/>
    </source>
</evidence>
<dbReference type="InterPro" id="IPR001245">
    <property type="entry name" value="Ser-Thr/Tyr_kinase_cat_dom"/>
</dbReference>
<comment type="caution">
    <text evidence="14">The sequence shown here is derived from an EMBL/GenBank/DDBJ whole genome shotgun (WGS) entry which is preliminary data.</text>
</comment>
<organism evidence="14 15">
    <name type="scientific">Striga hermonthica</name>
    <name type="common">Purple witchweed</name>
    <name type="synonym">Buchnera hermonthica</name>
    <dbReference type="NCBI Taxonomy" id="68872"/>
    <lineage>
        <taxon>Eukaryota</taxon>
        <taxon>Viridiplantae</taxon>
        <taxon>Streptophyta</taxon>
        <taxon>Embryophyta</taxon>
        <taxon>Tracheophyta</taxon>
        <taxon>Spermatophyta</taxon>
        <taxon>Magnoliopsida</taxon>
        <taxon>eudicotyledons</taxon>
        <taxon>Gunneridae</taxon>
        <taxon>Pentapetalae</taxon>
        <taxon>asterids</taxon>
        <taxon>lamiids</taxon>
        <taxon>Lamiales</taxon>
        <taxon>Orobanchaceae</taxon>
        <taxon>Buchnereae</taxon>
        <taxon>Striga</taxon>
    </lineage>
</organism>
<evidence type="ECO:0000256" key="10">
    <source>
        <dbReference type="ARBA" id="ARBA00038349"/>
    </source>
</evidence>
<keyword evidence="2" id="KW-0597">Phosphoprotein</keyword>
<dbReference type="SUPFAM" id="SSF52058">
    <property type="entry name" value="L domain-like"/>
    <property type="match status" value="1"/>
</dbReference>
<dbReference type="GO" id="GO:0016020">
    <property type="term" value="C:membrane"/>
    <property type="evidence" value="ECO:0007669"/>
    <property type="project" value="UniProtKB-SubCell"/>
</dbReference>
<dbReference type="Pfam" id="PF07714">
    <property type="entry name" value="PK_Tyr_Ser-Thr"/>
    <property type="match status" value="1"/>
</dbReference>
<comment type="similarity">
    <text evidence="10">Belongs to the protein kinase superfamily.</text>
</comment>
<dbReference type="GO" id="GO:0004672">
    <property type="term" value="F:protein kinase activity"/>
    <property type="evidence" value="ECO:0007669"/>
    <property type="project" value="InterPro"/>
</dbReference>
<dbReference type="Gene3D" id="3.30.200.20">
    <property type="entry name" value="Phosphorylase Kinase, domain 1"/>
    <property type="match status" value="1"/>
</dbReference>
<evidence type="ECO:0000256" key="12">
    <source>
        <dbReference type="SAM" id="Phobius"/>
    </source>
</evidence>
<dbReference type="FunFam" id="3.80.10.10:FF:000731">
    <property type="entry name" value="Leucine-rich repeat receptor-like protein kinase"/>
    <property type="match status" value="1"/>
</dbReference>
<feature type="transmembrane region" description="Helical" evidence="12">
    <location>
        <begin position="182"/>
        <end position="206"/>
    </location>
</feature>
<keyword evidence="14" id="KW-0808">Transferase</keyword>
<dbReference type="GO" id="GO:0005524">
    <property type="term" value="F:ATP binding"/>
    <property type="evidence" value="ECO:0007669"/>
    <property type="project" value="UniProtKB-UniRule"/>
</dbReference>
<protein>
    <submittedName>
        <fullName evidence="14">Probable inactive receptor kinase</fullName>
    </submittedName>
</protein>
<feature type="binding site" evidence="11">
    <location>
        <position position="289"/>
    </location>
    <ligand>
        <name>ATP</name>
        <dbReference type="ChEBI" id="CHEBI:30616"/>
    </ligand>
</feature>
<keyword evidence="8 12" id="KW-0472">Membrane</keyword>
<keyword evidence="6" id="KW-0677">Repeat</keyword>
<feature type="domain" description="Protein kinase" evidence="13">
    <location>
        <begin position="156"/>
        <end position="495"/>
    </location>
</feature>
<evidence type="ECO:0000256" key="4">
    <source>
        <dbReference type="ARBA" id="ARBA00022692"/>
    </source>
</evidence>
<evidence type="ECO:0000256" key="2">
    <source>
        <dbReference type="ARBA" id="ARBA00022553"/>
    </source>
</evidence>
<dbReference type="Gene3D" id="3.80.10.10">
    <property type="entry name" value="Ribonuclease Inhibitor"/>
    <property type="match status" value="1"/>
</dbReference>
<reference evidence="14" key="1">
    <citation type="submission" date="2019-12" db="EMBL/GenBank/DDBJ databases">
        <authorList>
            <person name="Scholes J."/>
        </authorList>
    </citation>
    <scope>NUCLEOTIDE SEQUENCE</scope>
</reference>
<dbReference type="PROSITE" id="PS00107">
    <property type="entry name" value="PROTEIN_KINASE_ATP"/>
    <property type="match status" value="1"/>
</dbReference>
<evidence type="ECO:0000256" key="3">
    <source>
        <dbReference type="ARBA" id="ARBA00022614"/>
    </source>
</evidence>
<keyword evidence="5" id="KW-0732">Signal</keyword>
<dbReference type="Proteomes" id="UP001153555">
    <property type="component" value="Unassembled WGS sequence"/>
</dbReference>
<gene>
    <name evidence="14" type="ORF">SHERM_03296</name>
</gene>
<dbReference type="SUPFAM" id="SSF56112">
    <property type="entry name" value="Protein kinase-like (PK-like)"/>
    <property type="match status" value="1"/>
</dbReference>
<evidence type="ECO:0000256" key="5">
    <source>
        <dbReference type="ARBA" id="ARBA00022729"/>
    </source>
</evidence>
<keyword evidence="11" id="KW-0067">ATP-binding</keyword>
<evidence type="ECO:0000256" key="11">
    <source>
        <dbReference type="PROSITE-ProRule" id="PRU10141"/>
    </source>
</evidence>
<name>A0A9N7NU77_STRHE</name>
<evidence type="ECO:0000259" key="13">
    <source>
        <dbReference type="PROSITE" id="PS50011"/>
    </source>
</evidence>
<evidence type="ECO:0000256" key="1">
    <source>
        <dbReference type="ARBA" id="ARBA00004167"/>
    </source>
</evidence>
<dbReference type="PROSITE" id="PS51450">
    <property type="entry name" value="LRR"/>
    <property type="match status" value="1"/>
</dbReference>
<evidence type="ECO:0000256" key="9">
    <source>
        <dbReference type="ARBA" id="ARBA00023170"/>
    </source>
</evidence>
<keyword evidence="9 14" id="KW-0675">Receptor</keyword>
<dbReference type="Gene3D" id="1.10.510.10">
    <property type="entry name" value="Transferase(Phosphotransferase) domain 1"/>
    <property type="match status" value="1"/>
</dbReference>
<dbReference type="OrthoDB" id="69842at2759"/>
<dbReference type="PANTHER" id="PTHR48010">
    <property type="entry name" value="OS05G0588300 PROTEIN"/>
    <property type="match status" value="1"/>
</dbReference>
<evidence type="ECO:0000256" key="8">
    <source>
        <dbReference type="ARBA" id="ARBA00023136"/>
    </source>
</evidence>
<dbReference type="PANTHER" id="PTHR48010:SF59">
    <property type="entry name" value="PROTEIN KINASE DOMAIN-CONTAINING PROTEIN"/>
    <property type="match status" value="1"/>
</dbReference>
<dbReference type="InterPro" id="IPR017441">
    <property type="entry name" value="Protein_kinase_ATP_BS"/>
</dbReference>
<dbReference type="InterPro" id="IPR050994">
    <property type="entry name" value="At_inactive_RLKs"/>
</dbReference>
<evidence type="ECO:0000256" key="7">
    <source>
        <dbReference type="ARBA" id="ARBA00022989"/>
    </source>
</evidence>
<dbReference type="AlphaFoldDB" id="A0A9N7NU77"/>
<dbReference type="PROSITE" id="PS50011">
    <property type="entry name" value="PROTEIN_KINASE_DOM"/>
    <property type="match status" value="1"/>
</dbReference>
<keyword evidence="7 12" id="KW-1133">Transmembrane helix</keyword>
<dbReference type="InterPro" id="IPR032675">
    <property type="entry name" value="LRR_dom_sf"/>
</dbReference>
<dbReference type="InterPro" id="IPR000719">
    <property type="entry name" value="Prot_kinase_dom"/>
</dbReference>
<sequence length="516" mass="56480">MPQNTLGRLNGLNLLSLRSNNLNGNLPSDVLSLTSLRYIDLQLNNFSGDIPLSNFSSQLNVVDFSFNSLTGEIPDAFQNLTALYLQNNSLSGTIPNLDFPNLKRFNVSNNNLSGSIPSHLRTFRADSFSGNSFLCGGPLVDCPSVSPSPSQSFFPPSTSPGPGLGPFSPVFQERSTISTRTIIAIIVGGAAFLVAVALAVLACFYIRRKRSSKSGLVKGKVLEKEMMPKEDFSSGIQDSEKNKLVFFEGTSYNFNLEDLLRASAEILGKGSYGTTYAAILEEGLEVVVKRLREDEKLLVYDDVIGASLSTLLHGDNENGRILDWEQRVKISLDAAKGVAHIHSFKSTHGNIKSSNVLITQDMSAKITDFGLTHLIATPSIPPRSMGYRAPEQVETVKSNQKSDVYAFGVLLLELLTGKAPTQAIGQDEALDLPGWVQSVVREEWTAEVFDANLVRYHKNAEDEMVQLLQIGMACVTKAPERRPAMDEIVRMIEEIRQLDCEDRVPSGKSRSTSPTL</sequence>
<dbReference type="Pfam" id="PF00560">
    <property type="entry name" value="LRR_1"/>
    <property type="match status" value="2"/>
</dbReference>
<accession>A0A9N7NU77</accession>
<comment type="subcellular location">
    <subcellularLocation>
        <location evidence="1">Membrane</location>
        <topology evidence="1">Single-pass membrane protein</topology>
    </subcellularLocation>
</comment>
<proteinExistence type="inferred from homology"/>
<keyword evidence="15" id="KW-1185">Reference proteome</keyword>
<keyword evidence="3" id="KW-0433">Leucine-rich repeat</keyword>
<keyword evidence="4 12" id="KW-0812">Transmembrane</keyword>
<dbReference type="FunFam" id="1.10.510.10:FF:000095">
    <property type="entry name" value="protein STRUBBELIG-RECEPTOR FAMILY 8"/>
    <property type="match status" value="1"/>
</dbReference>